<dbReference type="InterPro" id="IPR037069">
    <property type="entry name" value="AcylCoA_DH/ox_N_sf"/>
</dbReference>
<evidence type="ECO:0000256" key="3">
    <source>
        <dbReference type="ARBA" id="ARBA00022630"/>
    </source>
</evidence>
<dbReference type="Pfam" id="PF02770">
    <property type="entry name" value="Acyl-CoA_dh_M"/>
    <property type="match status" value="1"/>
</dbReference>
<dbReference type="InterPro" id="IPR006091">
    <property type="entry name" value="Acyl-CoA_Oxase/DH_mid-dom"/>
</dbReference>
<evidence type="ECO:0000256" key="7">
    <source>
        <dbReference type="SAM" id="MobiDB-lite"/>
    </source>
</evidence>
<gene>
    <name evidence="11" type="ORF">Q7514_16505</name>
</gene>
<evidence type="ECO:0000259" key="8">
    <source>
        <dbReference type="Pfam" id="PF00441"/>
    </source>
</evidence>
<dbReference type="Gene3D" id="1.10.540.10">
    <property type="entry name" value="Acyl-CoA dehydrogenase/oxidase, N-terminal domain"/>
    <property type="match status" value="1"/>
</dbReference>
<dbReference type="InterPro" id="IPR009075">
    <property type="entry name" value="AcylCo_DH/oxidase_C"/>
</dbReference>
<feature type="compositionally biased region" description="Basic and acidic residues" evidence="7">
    <location>
        <begin position="376"/>
        <end position="394"/>
    </location>
</feature>
<evidence type="ECO:0000256" key="5">
    <source>
        <dbReference type="ARBA" id="ARBA00023002"/>
    </source>
</evidence>
<protein>
    <submittedName>
        <fullName evidence="11">Acyl-CoA dehydrogenase family protein</fullName>
    </submittedName>
</protein>
<evidence type="ECO:0000256" key="1">
    <source>
        <dbReference type="ARBA" id="ARBA00001974"/>
    </source>
</evidence>
<proteinExistence type="inferred from homology"/>
<dbReference type="InterPro" id="IPR036250">
    <property type="entry name" value="AcylCo_DH-like_C"/>
</dbReference>
<evidence type="ECO:0000259" key="9">
    <source>
        <dbReference type="Pfam" id="PF02770"/>
    </source>
</evidence>
<evidence type="ECO:0000256" key="6">
    <source>
        <dbReference type="RuleBase" id="RU362125"/>
    </source>
</evidence>
<comment type="caution">
    <text evidence="11">The sequence shown here is derived from an EMBL/GenBank/DDBJ whole genome shotgun (WGS) entry which is preliminary data.</text>
</comment>
<evidence type="ECO:0000256" key="4">
    <source>
        <dbReference type="ARBA" id="ARBA00022827"/>
    </source>
</evidence>
<dbReference type="InterPro" id="IPR046373">
    <property type="entry name" value="Acyl-CoA_Oxase/DH_mid-dom_sf"/>
</dbReference>
<feature type="domain" description="Acyl-CoA dehydrogenase/oxidase N-terminal" evidence="10">
    <location>
        <begin position="5"/>
        <end position="109"/>
    </location>
</feature>
<dbReference type="InterPro" id="IPR013786">
    <property type="entry name" value="AcylCoA_DH/ox_N"/>
</dbReference>
<feature type="domain" description="Acyl-CoA oxidase/dehydrogenase middle" evidence="9">
    <location>
        <begin position="113"/>
        <end position="207"/>
    </location>
</feature>
<name>A0ABU7LC48_9NOCA</name>
<dbReference type="PANTHER" id="PTHR43292">
    <property type="entry name" value="ACYL-COA DEHYDROGENASE"/>
    <property type="match status" value="1"/>
</dbReference>
<evidence type="ECO:0000313" key="12">
    <source>
        <dbReference type="Proteomes" id="UP001336020"/>
    </source>
</evidence>
<dbReference type="InterPro" id="IPR009100">
    <property type="entry name" value="AcylCoA_DH/oxidase_NM_dom_sf"/>
</dbReference>
<evidence type="ECO:0000259" key="10">
    <source>
        <dbReference type="Pfam" id="PF02771"/>
    </source>
</evidence>
<dbReference type="Gene3D" id="1.20.140.10">
    <property type="entry name" value="Butyryl-CoA Dehydrogenase, subunit A, domain 3"/>
    <property type="match status" value="1"/>
</dbReference>
<dbReference type="RefSeq" id="WP_330134369.1">
    <property type="nucleotide sequence ID" value="NZ_JAUTXY010000007.1"/>
</dbReference>
<dbReference type="PANTHER" id="PTHR43292:SF4">
    <property type="entry name" value="ACYL-COA DEHYDROGENASE FADE34"/>
    <property type="match status" value="1"/>
</dbReference>
<keyword evidence="5 6" id="KW-0560">Oxidoreductase</keyword>
<keyword evidence="3 6" id="KW-0285">Flavoprotein</keyword>
<feature type="region of interest" description="Disordered" evidence="7">
    <location>
        <begin position="371"/>
        <end position="394"/>
    </location>
</feature>
<dbReference type="Pfam" id="PF02771">
    <property type="entry name" value="Acyl-CoA_dh_N"/>
    <property type="match status" value="1"/>
</dbReference>
<keyword evidence="12" id="KW-1185">Reference proteome</keyword>
<comment type="cofactor">
    <cofactor evidence="1 6">
        <name>FAD</name>
        <dbReference type="ChEBI" id="CHEBI:57692"/>
    </cofactor>
</comment>
<dbReference type="EMBL" id="JAUTXY010000007">
    <property type="protein sequence ID" value="MEE2059123.1"/>
    <property type="molecule type" value="Genomic_DNA"/>
</dbReference>
<dbReference type="SUPFAM" id="SSF56645">
    <property type="entry name" value="Acyl-CoA dehydrogenase NM domain-like"/>
    <property type="match status" value="1"/>
</dbReference>
<dbReference type="Gene3D" id="2.40.110.10">
    <property type="entry name" value="Butyryl-CoA Dehydrogenase, subunit A, domain 2"/>
    <property type="match status" value="1"/>
</dbReference>
<keyword evidence="4 6" id="KW-0274">FAD</keyword>
<evidence type="ECO:0000256" key="2">
    <source>
        <dbReference type="ARBA" id="ARBA00009347"/>
    </source>
</evidence>
<accession>A0ABU7LC48</accession>
<dbReference type="Pfam" id="PF00441">
    <property type="entry name" value="Acyl-CoA_dh_1"/>
    <property type="match status" value="1"/>
</dbReference>
<dbReference type="InterPro" id="IPR052161">
    <property type="entry name" value="Mycobact_Acyl-CoA_DH"/>
</dbReference>
<sequence length="394" mass="42770">MDSPEIFREQARAWLDEHAPRHEVSDIAEAKAFQAARFDAGFGAITWPERYGGLGKTVAHEQAYAEEASRYRIPNEPFGVGMGMCGPIILQLGTDAQRDRHLRKLLRGDEIWCQLFSEPGAGSDVAGLQTRAVHDDEGWLISGQKVWTSRAQFADFGILLARTDPTVPKHQGITMFIVDMHADGVDVRPLKDMSGGAYFNEVYFDSVRVRDDVVVGQVNDGWNAAVAMLRFERIAIGTSLKAKANPLSGEKLAELARTCGKIGDPRLRSELASHVIEERATRAFGALLQDMKKSGVDPGALGSVAKLAGGELARRASDLAVRIGGLQSAGWLDGDRESAELSRAIDATPSSSIAGGTNEIQRNIIGERVLGLPKDPSADRGVPFRDLKVGTRRD</sequence>
<evidence type="ECO:0000313" key="11">
    <source>
        <dbReference type="EMBL" id="MEE2059123.1"/>
    </source>
</evidence>
<dbReference type="SUPFAM" id="SSF47203">
    <property type="entry name" value="Acyl-CoA dehydrogenase C-terminal domain-like"/>
    <property type="match status" value="1"/>
</dbReference>
<comment type="similarity">
    <text evidence="2 6">Belongs to the acyl-CoA dehydrogenase family.</text>
</comment>
<feature type="domain" description="Acyl-CoA dehydrogenase/oxidase C-terminal" evidence="8">
    <location>
        <begin position="219"/>
        <end position="370"/>
    </location>
</feature>
<dbReference type="Proteomes" id="UP001336020">
    <property type="component" value="Unassembled WGS sequence"/>
</dbReference>
<organism evidence="11 12">
    <name type="scientific">Rhodococcus artemisiae</name>
    <dbReference type="NCBI Taxonomy" id="714159"/>
    <lineage>
        <taxon>Bacteria</taxon>
        <taxon>Bacillati</taxon>
        <taxon>Actinomycetota</taxon>
        <taxon>Actinomycetes</taxon>
        <taxon>Mycobacteriales</taxon>
        <taxon>Nocardiaceae</taxon>
        <taxon>Rhodococcus</taxon>
    </lineage>
</organism>
<reference evidence="11 12" key="1">
    <citation type="submission" date="2023-07" db="EMBL/GenBank/DDBJ databases">
        <authorList>
            <person name="Girao M."/>
            <person name="Carvalho M.F."/>
        </authorList>
    </citation>
    <scope>NUCLEOTIDE SEQUENCE [LARGE SCALE GENOMIC DNA]</scope>
    <source>
        <strain evidence="11 12">YIM65754</strain>
    </source>
</reference>